<name>A0A437J3W2_9SPHN</name>
<dbReference type="PANTHER" id="PTHR43656">
    <property type="entry name" value="BINDING OXIDOREDUCTASE, PUTATIVE (AFU_ORTHOLOGUE AFUA_2G08260)-RELATED"/>
    <property type="match status" value="1"/>
</dbReference>
<dbReference type="OrthoDB" id="9804454at2"/>
<evidence type="ECO:0000313" key="5">
    <source>
        <dbReference type="Proteomes" id="UP000282977"/>
    </source>
</evidence>
<organism evidence="4 5">
    <name type="scientific">Sphingobium algorifonticola</name>
    <dbReference type="NCBI Taxonomy" id="2008318"/>
    <lineage>
        <taxon>Bacteria</taxon>
        <taxon>Pseudomonadati</taxon>
        <taxon>Pseudomonadota</taxon>
        <taxon>Alphaproteobacteria</taxon>
        <taxon>Sphingomonadales</taxon>
        <taxon>Sphingomonadaceae</taxon>
        <taxon>Sphingobium</taxon>
    </lineage>
</organism>
<evidence type="ECO:0000256" key="1">
    <source>
        <dbReference type="ARBA" id="ARBA00022630"/>
    </source>
</evidence>
<proteinExistence type="predicted"/>
<dbReference type="EMBL" id="RZUL01000008">
    <property type="protein sequence ID" value="RVT39284.1"/>
    <property type="molecule type" value="Genomic_DNA"/>
</dbReference>
<dbReference type="Gene3D" id="3.20.20.70">
    <property type="entry name" value="Aldolase class I"/>
    <property type="match status" value="1"/>
</dbReference>
<dbReference type="PANTHER" id="PTHR43656:SF2">
    <property type="entry name" value="BINDING OXIDOREDUCTASE, PUTATIVE (AFU_ORTHOLOGUE AFUA_2G08260)-RELATED"/>
    <property type="match status" value="1"/>
</dbReference>
<dbReference type="InterPro" id="IPR051799">
    <property type="entry name" value="NADH_flavin_oxidoreductase"/>
</dbReference>
<dbReference type="InterPro" id="IPR001155">
    <property type="entry name" value="OxRdtase_FMN_N"/>
</dbReference>
<dbReference type="AlphaFoldDB" id="A0A437J3W2"/>
<keyword evidence="2" id="KW-0560">Oxidoreductase</keyword>
<reference evidence="4 5" key="1">
    <citation type="submission" date="2019-01" db="EMBL/GenBank/DDBJ databases">
        <authorList>
            <person name="Chen W.-M."/>
        </authorList>
    </citation>
    <scope>NUCLEOTIDE SEQUENCE [LARGE SCALE GENOMIC DNA]</scope>
    <source>
        <strain evidence="4 5">TLA-22</strain>
    </source>
</reference>
<keyword evidence="5" id="KW-1185">Reference proteome</keyword>
<dbReference type="Pfam" id="PF00724">
    <property type="entry name" value="Oxidored_FMN"/>
    <property type="match status" value="1"/>
</dbReference>
<dbReference type="GO" id="GO:0016491">
    <property type="term" value="F:oxidoreductase activity"/>
    <property type="evidence" value="ECO:0007669"/>
    <property type="project" value="UniProtKB-KW"/>
</dbReference>
<dbReference type="SUPFAM" id="SSF51395">
    <property type="entry name" value="FMN-linked oxidoreductases"/>
    <property type="match status" value="1"/>
</dbReference>
<comment type="caution">
    <text evidence="4">The sequence shown here is derived from an EMBL/GenBank/DDBJ whole genome shotgun (WGS) entry which is preliminary data.</text>
</comment>
<protein>
    <submittedName>
        <fullName evidence="4">NADH:flavin oxidoreductase/NADH oxidase family protein</fullName>
    </submittedName>
</protein>
<evidence type="ECO:0000313" key="4">
    <source>
        <dbReference type="EMBL" id="RVT39284.1"/>
    </source>
</evidence>
<evidence type="ECO:0000259" key="3">
    <source>
        <dbReference type="Pfam" id="PF00724"/>
    </source>
</evidence>
<dbReference type="GO" id="GO:0010181">
    <property type="term" value="F:FMN binding"/>
    <property type="evidence" value="ECO:0007669"/>
    <property type="project" value="InterPro"/>
</dbReference>
<accession>A0A437J3W2</accession>
<gene>
    <name evidence="4" type="ORF">ENE74_15785</name>
</gene>
<sequence>MKAVQESASAPTARSPILTTSLKLPCGAVLLNRLVKAAMTEGLADARNNVTNELLTLYRLWASNGLGLMLTGNVQIDRAHLERPGNIVVDDQTDMEALKRLAVVGTEHGNQFWAQLNHTGRQTPASVNPRPYAPSGISLPVAEAVCGEAREMPESEIKRVISLFASSARLCQAAGFTGVQIHGAHGYLISQFLSPLANKREDQWGGSLENRARLLIETVRAVRAAVGADFPVSVKLNSADFQRGGFDEGESARVVGWLNDEAVDLLEISGGNYEQMEMVGIGSDGPRAAAASTVAREAYFLDYARHIRPLFSNPLMITGGMRSAAAINAALAAKECDLIGIGRPLCIDPQSAGQLIQGEIDRMPALDTKLAMRSDALGPDVEPATFKRIESFALLGWYCVQLLRVGRGQGADVGMDVFDALLAYKANEERAAAEWSGASR</sequence>
<keyword evidence="1" id="KW-0285">Flavoprotein</keyword>
<dbReference type="Proteomes" id="UP000282977">
    <property type="component" value="Unassembled WGS sequence"/>
</dbReference>
<dbReference type="InterPro" id="IPR013785">
    <property type="entry name" value="Aldolase_TIM"/>
</dbReference>
<dbReference type="CDD" id="cd04733">
    <property type="entry name" value="OYE_like_2_FMN"/>
    <property type="match status" value="1"/>
</dbReference>
<evidence type="ECO:0000256" key="2">
    <source>
        <dbReference type="ARBA" id="ARBA00023002"/>
    </source>
</evidence>
<feature type="domain" description="NADH:flavin oxidoreductase/NADH oxidase N-terminal" evidence="3">
    <location>
        <begin position="30"/>
        <end position="353"/>
    </location>
</feature>